<feature type="region of interest" description="Disordered" evidence="1">
    <location>
        <begin position="1"/>
        <end position="94"/>
    </location>
</feature>
<evidence type="ECO:0000313" key="3">
    <source>
        <dbReference type="EMBL" id="CAF4333706.1"/>
    </source>
</evidence>
<feature type="non-terminal residue" evidence="3">
    <location>
        <position position="238"/>
    </location>
</feature>
<dbReference type="EMBL" id="CAJOBA010061832">
    <property type="protein sequence ID" value="CAF4333706.1"/>
    <property type="molecule type" value="Genomic_DNA"/>
</dbReference>
<gene>
    <name evidence="2" type="ORF">OVA965_LOCUS38968</name>
    <name evidence="3" type="ORF">TMI583_LOCUS40208</name>
</gene>
<feature type="compositionally biased region" description="Polar residues" evidence="1">
    <location>
        <begin position="1"/>
        <end position="10"/>
    </location>
</feature>
<evidence type="ECO:0000256" key="1">
    <source>
        <dbReference type="SAM" id="MobiDB-lite"/>
    </source>
</evidence>
<evidence type="ECO:0000313" key="4">
    <source>
        <dbReference type="Proteomes" id="UP000682733"/>
    </source>
</evidence>
<evidence type="ECO:0000313" key="2">
    <source>
        <dbReference type="EMBL" id="CAF1544877.1"/>
    </source>
</evidence>
<dbReference type="EMBL" id="CAJNOK010039445">
    <property type="protein sequence ID" value="CAF1544877.1"/>
    <property type="molecule type" value="Genomic_DNA"/>
</dbReference>
<reference evidence="3" key="1">
    <citation type="submission" date="2021-02" db="EMBL/GenBank/DDBJ databases">
        <authorList>
            <person name="Nowell W R."/>
        </authorList>
    </citation>
    <scope>NUCLEOTIDE SEQUENCE</scope>
</reference>
<sequence length="238" mass="26385">MTMTTENESGQDYADHHRSFLNRSEPINSSPSSSSSFSCSLSPSMSAITTPSKRIQGETEVDSGRSSDLDEAETTTTLKQDENELITPELKQQKQDDLNSDIIQKINKGLSLGYEYDLIQHVIKQNDKDTDMSKFLEELVRTADSSLNNNSNINKNNNSNINSNQSNNTINGNNTNSTMFMNIKSNGGIDSCHENMTLQGNWTQNTNNNNNSHNSNNATQQHIVQHDVYVVDGADIAC</sequence>
<dbReference type="Proteomes" id="UP000677228">
    <property type="component" value="Unassembled WGS sequence"/>
</dbReference>
<proteinExistence type="predicted"/>
<feature type="compositionally biased region" description="Low complexity" evidence="1">
    <location>
        <begin position="24"/>
        <end position="46"/>
    </location>
</feature>
<organism evidence="3 4">
    <name type="scientific">Didymodactylos carnosus</name>
    <dbReference type="NCBI Taxonomy" id="1234261"/>
    <lineage>
        <taxon>Eukaryota</taxon>
        <taxon>Metazoa</taxon>
        <taxon>Spiralia</taxon>
        <taxon>Gnathifera</taxon>
        <taxon>Rotifera</taxon>
        <taxon>Eurotatoria</taxon>
        <taxon>Bdelloidea</taxon>
        <taxon>Philodinida</taxon>
        <taxon>Philodinidae</taxon>
        <taxon>Didymodactylos</taxon>
    </lineage>
</organism>
<comment type="caution">
    <text evidence="3">The sequence shown here is derived from an EMBL/GenBank/DDBJ whole genome shotgun (WGS) entry which is preliminary data.</text>
</comment>
<dbReference type="Proteomes" id="UP000682733">
    <property type="component" value="Unassembled WGS sequence"/>
</dbReference>
<accession>A0A8S2UE95</accession>
<name>A0A8S2UE95_9BILA</name>
<dbReference type="AlphaFoldDB" id="A0A8S2UE95"/>
<protein>
    <submittedName>
        <fullName evidence="3">Uncharacterized protein</fullName>
    </submittedName>
</protein>
<feature type="region of interest" description="Disordered" evidence="1">
    <location>
        <begin position="147"/>
        <end position="173"/>
    </location>
</feature>